<dbReference type="GO" id="GO:0097623">
    <property type="term" value="P:potassium ion export across plasma membrane"/>
    <property type="evidence" value="ECO:0007669"/>
    <property type="project" value="TreeGrafter"/>
</dbReference>
<protein>
    <submittedName>
        <fullName evidence="8">Potassium voltage-gated channel, Isk-related family, member 4</fullName>
    </submittedName>
</protein>
<reference evidence="8" key="1">
    <citation type="submission" date="2025-08" db="UniProtKB">
        <authorList>
            <consortium name="Ensembl"/>
        </authorList>
    </citation>
    <scope>IDENTIFICATION</scope>
</reference>
<name>A0A3Q2ZED5_KRYMA</name>
<dbReference type="GO" id="GO:0060307">
    <property type="term" value="P:regulation of ventricular cardiac muscle cell membrane repolarization"/>
    <property type="evidence" value="ECO:0007669"/>
    <property type="project" value="TreeGrafter"/>
</dbReference>
<dbReference type="Pfam" id="PF02060">
    <property type="entry name" value="ISK_Channel"/>
    <property type="match status" value="1"/>
</dbReference>
<dbReference type="AlphaFoldDB" id="A0A3Q2ZED5"/>
<evidence type="ECO:0000313" key="9">
    <source>
        <dbReference type="Proteomes" id="UP000264800"/>
    </source>
</evidence>
<evidence type="ECO:0000256" key="5">
    <source>
        <dbReference type="ARBA" id="ARBA00023136"/>
    </source>
</evidence>
<dbReference type="PRINTS" id="PR00168">
    <property type="entry name" value="KCNECHANNEL"/>
</dbReference>
<sequence length="139" mass="15571">MCVITDVLTNDNTNENAYLPNPVASQADRGDGDAYLYILIVMSFYAVFVCGIMLGYFRAKRREKKRVNIFTRLVHELEQREWGALPTKKHSLSSPSAHVSLVSSLCSSVDTRVTIEEEADGSPGHGQEEKLQPGRLHYL</sequence>
<feature type="transmembrane region" description="Helical" evidence="7">
    <location>
        <begin position="34"/>
        <end position="57"/>
    </location>
</feature>
<comment type="subcellular location">
    <subcellularLocation>
        <location evidence="1">Membrane</location>
        <topology evidence="1">Single-pass membrane protein</topology>
    </subcellularLocation>
</comment>
<comment type="similarity">
    <text evidence="2">Belongs to the potassium channel KCNE family.</text>
</comment>
<dbReference type="STRING" id="37003.ENSKMAP00000000990"/>
<accession>A0A3Q2ZED5</accession>
<dbReference type="GO" id="GO:0008076">
    <property type="term" value="C:voltage-gated potassium channel complex"/>
    <property type="evidence" value="ECO:0007669"/>
    <property type="project" value="TreeGrafter"/>
</dbReference>
<dbReference type="PANTHER" id="PTHR15282">
    <property type="entry name" value="POTASSIUM VOLTAGE-GATED CHANNEL SUBFAMILY E MEMBER 1, 3"/>
    <property type="match status" value="1"/>
</dbReference>
<evidence type="ECO:0000256" key="7">
    <source>
        <dbReference type="SAM" id="Phobius"/>
    </source>
</evidence>
<dbReference type="GO" id="GO:0044325">
    <property type="term" value="F:transmembrane transporter binding"/>
    <property type="evidence" value="ECO:0007669"/>
    <property type="project" value="TreeGrafter"/>
</dbReference>
<evidence type="ECO:0000313" key="8">
    <source>
        <dbReference type="Ensembl" id="ENSKMAP00000000990.1"/>
    </source>
</evidence>
<dbReference type="GO" id="GO:0005251">
    <property type="term" value="F:delayed rectifier potassium channel activity"/>
    <property type="evidence" value="ECO:0007669"/>
    <property type="project" value="TreeGrafter"/>
</dbReference>
<dbReference type="PANTHER" id="PTHR15282:SF9">
    <property type="entry name" value="POTASSIUM VOLTAGE-GATED CHANNEL SUBFAMILY E MEMBER 4"/>
    <property type="match status" value="1"/>
</dbReference>
<keyword evidence="5 7" id="KW-0472">Membrane</keyword>
<evidence type="ECO:0000256" key="2">
    <source>
        <dbReference type="ARBA" id="ARBA00005688"/>
    </source>
</evidence>
<feature type="region of interest" description="Disordered" evidence="6">
    <location>
        <begin position="116"/>
        <end position="139"/>
    </location>
</feature>
<organism evidence="8 9">
    <name type="scientific">Kryptolebias marmoratus</name>
    <name type="common">Mangrove killifish</name>
    <name type="synonym">Rivulus marmoratus</name>
    <dbReference type="NCBI Taxonomy" id="37003"/>
    <lineage>
        <taxon>Eukaryota</taxon>
        <taxon>Metazoa</taxon>
        <taxon>Chordata</taxon>
        <taxon>Craniata</taxon>
        <taxon>Vertebrata</taxon>
        <taxon>Euteleostomi</taxon>
        <taxon>Actinopterygii</taxon>
        <taxon>Neopterygii</taxon>
        <taxon>Teleostei</taxon>
        <taxon>Neoteleostei</taxon>
        <taxon>Acanthomorphata</taxon>
        <taxon>Ovalentaria</taxon>
        <taxon>Atherinomorphae</taxon>
        <taxon>Cyprinodontiformes</taxon>
        <taxon>Rivulidae</taxon>
        <taxon>Kryptolebias</taxon>
    </lineage>
</organism>
<keyword evidence="3 7" id="KW-0812">Transmembrane</keyword>
<dbReference type="GO" id="GO:1902282">
    <property type="term" value="F:voltage-gated potassium channel activity involved in ventricular cardiac muscle cell action potential repolarization"/>
    <property type="evidence" value="ECO:0007669"/>
    <property type="project" value="TreeGrafter"/>
</dbReference>
<evidence type="ECO:0000256" key="6">
    <source>
        <dbReference type="SAM" id="MobiDB-lite"/>
    </source>
</evidence>
<keyword evidence="9" id="KW-1185">Reference proteome</keyword>
<dbReference type="InterPro" id="IPR000369">
    <property type="entry name" value="K_chnl_KCNE"/>
</dbReference>
<dbReference type="Ensembl" id="ENSKMAT00000001021.1">
    <property type="protein sequence ID" value="ENSKMAP00000000990.1"/>
    <property type="gene ID" value="ENSKMAG00000000789.1"/>
</dbReference>
<dbReference type="GO" id="GO:0086091">
    <property type="term" value="P:regulation of heart rate by cardiac conduction"/>
    <property type="evidence" value="ECO:0007669"/>
    <property type="project" value="TreeGrafter"/>
</dbReference>
<proteinExistence type="inferred from homology"/>
<dbReference type="GeneTree" id="ENSGT00390000013776"/>
<dbReference type="Proteomes" id="UP000264800">
    <property type="component" value="Unplaced"/>
</dbReference>
<evidence type="ECO:0000256" key="3">
    <source>
        <dbReference type="ARBA" id="ARBA00022692"/>
    </source>
</evidence>
<keyword evidence="4 7" id="KW-1133">Transmembrane helix</keyword>
<dbReference type="GO" id="GO:0015459">
    <property type="term" value="F:potassium channel regulator activity"/>
    <property type="evidence" value="ECO:0007669"/>
    <property type="project" value="TreeGrafter"/>
</dbReference>
<evidence type="ECO:0000256" key="4">
    <source>
        <dbReference type="ARBA" id="ARBA00022989"/>
    </source>
</evidence>
<reference evidence="8" key="2">
    <citation type="submission" date="2025-09" db="UniProtKB">
        <authorList>
            <consortium name="Ensembl"/>
        </authorList>
    </citation>
    <scope>IDENTIFICATION</scope>
</reference>
<evidence type="ECO:0000256" key="1">
    <source>
        <dbReference type="ARBA" id="ARBA00004167"/>
    </source>
</evidence>